<name>A0A368MZ79_9FLAO</name>
<comment type="caution">
    <text evidence="2">The sequence shown here is derived from an EMBL/GenBank/DDBJ whole genome shotgun (WGS) entry which is preliminary data.</text>
</comment>
<dbReference type="Proteomes" id="UP000252172">
    <property type="component" value="Unassembled WGS sequence"/>
</dbReference>
<dbReference type="SUPFAM" id="SSF54427">
    <property type="entry name" value="NTF2-like"/>
    <property type="match status" value="1"/>
</dbReference>
<dbReference type="InterPro" id="IPR032710">
    <property type="entry name" value="NTF2-like_dom_sf"/>
</dbReference>
<protein>
    <submittedName>
        <fullName evidence="2">Nuclear transport factor 2 family protein</fullName>
    </submittedName>
</protein>
<reference evidence="2 3" key="1">
    <citation type="submission" date="2018-07" db="EMBL/GenBank/DDBJ databases">
        <title>Chryseobacterium lacus sp. nov., isolated from lake water.</title>
        <authorList>
            <person name="Li C.-M."/>
        </authorList>
    </citation>
    <scope>NUCLEOTIDE SEQUENCE [LARGE SCALE GENOMIC DNA]</scope>
    <source>
        <strain evidence="2 3">YLOS41</strain>
    </source>
</reference>
<proteinExistence type="predicted"/>
<keyword evidence="3" id="KW-1185">Reference proteome</keyword>
<feature type="domain" description="SnoaL-like" evidence="1">
    <location>
        <begin position="2"/>
        <end position="64"/>
    </location>
</feature>
<dbReference type="Pfam" id="PF12680">
    <property type="entry name" value="SnoaL_2"/>
    <property type="match status" value="1"/>
</dbReference>
<sequence length="69" mass="7906">MLSAFAEGNVDAIEETVSEDTVWIYHGTQVIPKSEFHGIEGVSKFFTRILNRTEKLKFEAEQFISTIRL</sequence>
<organism evidence="2 3">
    <name type="scientific">Chryseobacterium lacus</name>
    <dbReference type="NCBI Taxonomy" id="2058346"/>
    <lineage>
        <taxon>Bacteria</taxon>
        <taxon>Pseudomonadati</taxon>
        <taxon>Bacteroidota</taxon>
        <taxon>Flavobacteriia</taxon>
        <taxon>Flavobacteriales</taxon>
        <taxon>Weeksellaceae</taxon>
        <taxon>Chryseobacterium group</taxon>
        <taxon>Chryseobacterium</taxon>
    </lineage>
</organism>
<gene>
    <name evidence="2" type="ORF">DQ356_07765</name>
</gene>
<dbReference type="EMBL" id="QPIE01000005">
    <property type="protein sequence ID" value="RCU42704.1"/>
    <property type="molecule type" value="Genomic_DNA"/>
</dbReference>
<dbReference type="OrthoDB" id="6692273at2"/>
<accession>A0A368MZ79</accession>
<evidence type="ECO:0000313" key="3">
    <source>
        <dbReference type="Proteomes" id="UP000252172"/>
    </source>
</evidence>
<evidence type="ECO:0000259" key="1">
    <source>
        <dbReference type="Pfam" id="PF12680"/>
    </source>
</evidence>
<dbReference type="InterPro" id="IPR037401">
    <property type="entry name" value="SnoaL-like"/>
</dbReference>
<evidence type="ECO:0000313" key="2">
    <source>
        <dbReference type="EMBL" id="RCU42704.1"/>
    </source>
</evidence>
<dbReference type="AlphaFoldDB" id="A0A368MZ79"/>
<dbReference type="Gene3D" id="3.10.450.50">
    <property type="match status" value="1"/>
</dbReference>
<dbReference type="RefSeq" id="WP_114303916.1">
    <property type="nucleotide sequence ID" value="NZ_QPIE01000005.1"/>
</dbReference>